<sequence>MPHRQNILIHSFCHVTGNPDQQIVIAAQANQTINLKFHSREISAHVSPSPLPALSIVEESKGGDEPMERCGDDRGRGDSVSNGGRSSQIFCRGDVVEIETWCQSEGRIGTRRDWILKTLLTLKSLAVLLD</sequence>
<dbReference type="EMBL" id="HG994367">
    <property type="protein sequence ID" value="CAF1703403.1"/>
    <property type="molecule type" value="Genomic_DNA"/>
</dbReference>
<organism evidence="2">
    <name type="scientific">Brassica napus</name>
    <name type="common">Rape</name>
    <dbReference type="NCBI Taxonomy" id="3708"/>
    <lineage>
        <taxon>Eukaryota</taxon>
        <taxon>Viridiplantae</taxon>
        <taxon>Streptophyta</taxon>
        <taxon>Embryophyta</taxon>
        <taxon>Tracheophyta</taxon>
        <taxon>Spermatophyta</taxon>
        <taxon>Magnoliopsida</taxon>
        <taxon>eudicotyledons</taxon>
        <taxon>Gunneridae</taxon>
        <taxon>Pentapetalae</taxon>
        <taxon>rosids</taxon>
        <taxon>malvids</taxon>
        <taxon>Brassicales</taxon>
        <taxon>Brassicaceae</taxon>
        <taxon>Brassiceae</taxon>
        <taxon>Brassica</taxon>
    </lineage>
</organism>
<evidence type="ECO:0000313" key="2">
    <source>
        <dbReference type="EMBL" id="CAF1703403.1"/>
    </source>
</evidence>
<evidence type="ECO:0000256" key="1">
    <source>
        <dbReference type="SAM" id="MobiDB-lite"/>
    </source>
</evidence>
<proteinExistence type="predicted"/>
<accession>A0A816I6Z7</accession>
<feature type="region of interest" description="Disordered" evidence="1">
    <location>
        <begin position="60"/>
        <end position="85"/>
    </location>
</feature>
<name>A0A816I6Z7_BRANA</name>
<gene>
    <name evidence="2" type="ORF">DARMORV10_C03P41260.1</name>
</gene>
<dbReference type="AlphaFoldDB" id="A0A816I6Z7"/>
<reference evidence="2" key="1">
    <citation type="submission" date="2021-01" db="EMBL/GenBank/DDBJ databases">
        <authorList>
            <consortium name="Genoscope - CEA"/>
            <person name="William W."/>
        </authorList>
    </citation>
    <scope>NUCLEOTIDE SEQUENCE</scope>
</reference>
<feature type="compositionally biased region" description="Basic and acidic residues" evidence="1">
    <location>
        <begin position="60"/>
        <end position="77"/>
    </location>
</feature>
<protein>
    <submittedName>
        <fullName evidence="2">(rape) hypothetical protein</fullName>
    </submittedName>
</protein>
<dbReference type="Proteomes" id="UP001295469">
    <property type="component" value="Chromosome C03"/>
</dbReference>